<gene>
    <name evidence="1" type="primary">Cnig_chr_V.g21082</name>
    <name evidence="1" type="ORF">B9Z55_021082</name>
</gene>
<organism evidence="1 2">
    <name type="scientific">Caenorhabditis nigoni</name>
    <dbReference type="NCBI Taxonomy" id="1611254"/>
    <lineage>
        <taxon>Eukaryota</taxon>
        <taxon>Metazoa</taxon>
        <taxon>Ecdysozoa</taxon>
        <taxon>Nematoda</taxon>
        <taxon>Chromadorea</taxon>
        <taxon>Rhabditida</taxon>
        <taxon>Rhabditina</taxon>
        <taxon>Rhabditomorpha</taxon>
        <taxon>Rhabditoidea</taxon>
        <taxon>Rhabditidae</taxon>
        <taxon>Peloderinae</taxon>
        <taxon>Caenorhabditis</taxon>
    </lineage>
</organism>
<dbReference type="PANTHER" id="PTHR22716:SF1">
    <property type="entry name" value="ETS CLASS TRANSCRIPTION FACTOR-RELATED"/>
    <property type="match status" value="1"/>
</dbReference>
<dbReference type="GO" id="GO:0040027">
    <property type="term" value="P:negative regulation of vulval development"/>
    <property type="evidence" value="ECO:0007669"/>
    <property type="project" value="InterPro"/>
</dbReference>
<proteinExistence type="predicted"/>
<evidence type="ECO:0000313" key="1">
    <source>
        <dbReference type="EMBL" id="PIC29529.1"/>
    </source>
</evidence>
<evidence type="ECO:0000313" key="2">
    <source>
        <dbReference type="Proteomes" id="UP000230233"/>
    </source>
</evidence>
<dbReference type="InterPro" id="IPR040129">
    <property type="entry name" value="Lin-15B-like"/>
</dbReference>
<dbReference type="EMBL" id="PDUG01000005">
    <property type="protein sequence ID" value="PIC29529.1"/>
    <property type="molecule type" value="Genomic_DNA"/>
</dbReference>
<protein>
    <submittedName>
        <fullName evidence="1">Uncharacterized protein</fullName>
    </submittedName>
</protein>
<dbReference type="Proteomes" id="UP000230233">
    <property type="component" value="Chromosome V"/>
</dbReference>
<comment type="caution">
    <text evidence="1">The sequence shown here is derived from an EMBL/GenBank/DDBJ whole genome shotgun (WGS) entry which is preliminary data.</text>
</comment>
<keyword evidence="2" id="KW-1185">Reference proteome</keyword>
<name>A0A2G5TQE6_9PELO</name>
<accession>A0A2G5TQE6</accession>
<sequence>MDEAVIKEEVIEETCNFTFKNGEYVEVKQVEFEQKPENLLETEIKTETKEDFFENHNSDGFFEDVEGKLKENDFINSKVFKKVGTLQCEICQKTMSRNLIKMLTMEEDKTVLFEVFKLERSLEKRTSYVCVSHIQKIIDENDGKLRFASTPSEKSLRSFIRNNKKLMQDDKKSINLIF</sequence>
<reference evidence="2" key="1">
    <citation type="submission" date="2017-10" db="EMBL/GenBank/DDBJ databases">
        <title>Rapid genome shrinkage in a self-fertile nematode reveals novel sperm competition proteins.</title>
        <authorList>
            <person name="Yin D."/>
            <person name="Schwarz E.M."/>
            <person name="Thomas C.G."/>
            <person name="Felde R.L."/>
            <person name="Korf I.F."/>
            <person name="Cutter A.D."/>
            <person name="Schartner C.M."/>
            <person name="Ralston E.J."/>
            <person name="Meyer B.J."/>
            <person name="Haag E.S."/>
        </authorList>
    </citation>
    <scope>NUCLEOTIDE SEQUENCE [LARGE SCALE GENOMIC DNA]</scope>
    <source>
        <strain evidence="2">JU1422</strain>
    </source>
</reference>
<dbReference type="AlphaFoldDB" id="A0A2G5TQE6"/>
<dbReference type="PANTHER" id="PTHR22716">
    <property type="entry name" value="ETS CLASS TRANSCRIPTION FACTOR-RELATED-RELATED"/>
    <property type="match status" value="1"/>
</dbReference>